<evidence type="ECO:0000313" key="2">
    <source>
        <dbReference type="EMBL" id="CCQ92091.1"/>
    </source>
</evidence>
<name>M1Z269_NITG3</name>
<protein>
    <recommendedName>
        <fullName evidence="1">FMN-binding domain-containing protein</fullName>
    </recommendedName>
</protein>
<evidence type="ECO:0000259" key="1">
    <source>
        <dbReference type="Pfam" id="PF04205"/>
    </source>
</evidence>
<organism evidence="2 3">
    <name type="scientific">Nitrospina gracilis (strain 3/211)</name>
    <dbReference type="NCBI Taxonomy" id="1266370"/>
    <lineage>
        <taxon>Bacteria</taxon>
        <taxon>Pseudomonadati</taxon>
        <taxon>Nitrospinota/Tectimicrobiota group</taxon>
        <taxon>Nitrospinota</taxon>
        <taxon>Nitrospinia</taxon>
        <taxon>Nitrospinales</taxon>
        <taxon>Nitrospinaceae</taxon>
        <taxon>Nitrospina</taxon>
    </lineage>
</organism>
<dbReference type="GO" id="GO:0016020">
    <property type="term" value="C:membrane"/>
    <property type="evidence" value="ECO:0007669"/>
    <property type="project" value="InterPro"/>
</dbReference>
<dbReference type="AlphaFoldDB" id="M1Z269"/>
<dbReference type="STRING" id="1266370.NITGR_950049"/>
<sequence>MVVGNEIGRSYPITFMVVINPDGTVRDVEIMVYREPHGWEVRFEPFMSQFFGRNAKNPFNDINNITGATLSVRSMTRG</sequence>
<dbReference type="Pfam" id="PF04205">
    <property type="entry name" value="FMN_bind"/>
    <property type="match status" value="1"/>
</dbReference>
<comment type="caution">
    <text evidence="2">The sequence shown here is derived from an EMBL/GenBank/DDBJ whole genome shotgun (WGS) entry which is preliminary data.</text>
</comment>
<dbReference type="OrthoDB" id="9778782at2"/>
<reference evidence="2 3" key="1">
    <citation type="journal article" date="2013" name="Front. Microbiol.">
        <title>The genome of Nitrospina gracilis illuminates the metabolism and evolution of the major marine nitrite oxidizer.</title>
        <authorList>
            <person name="Luecker S."/>
            <person name="Nowka B."/>
            <person name="Rattei T."/>
            <person name="Spieck E."/>
            <person name="and Daims H."/>
        </authorList>
    </citation>
    <scope>NUCLEOTIDE SEQUENCE [LARGE SCALE GENOMIC DNA]</scope>
    <source>
        <strain evidence="2 3">3/211</strain>
    </source>
</reference>
<gene>
    <name evidence="2" type="ORF">NITGR_950049</name>
</gene>
<dbReference type="RefSeq" id="WP_005011615.1">
    <property type="nucleotide sequence ID" value="NZ_HG422173.1"/>
</dbReference>
<dbReference type="Proteomes" id="UP000011704">
    <property type="component" value="Unassembled WGS sequence"/>
</dbReference>
<dbReference type="GO" id="GO:0010181">
    <property type="term" value="F:FMN binding"/>
    <property type="evidence" value="ECO:0007669"/>
    <property type="project" value="InterPro"/>
</dbReference>
<dbReference type="EMBL" id="CAQJ01000105">
    <property type="protein sequence ID" value="CCQ92091.1"/>
    <property type="molecule type" value="Genomic_DNA"/>
</dbReference>
<evidence type="ECO:0000313" key="3">
    <source>
        <dbReference type="Proteomes" id="UP000011704"/>
    </source>
</evidence>
<dbReference type="InterPro" id="IPR007329">
    <property type="entry name" value="FMN-bd"/>
</dbReference>
<accession>M1Z269</accession>
<keyword evidence="3" id="KW-1185">Reference proteome</keyword>
<dbReference type="InParanoid" id="M1Z269"/>
<feature type="domain" description="FMN-binding" evidence="1">
    <location>
        <begin position="10"/>
        <end position="77"/>
    </location>
</feature>
<dbReference type="HOGENOM" id="CLU_2618412_0_0_0"/>
<proteinExistence type="predicted"/>